<evidence type="ECO:0000256" key="5">
    <source>
        <dbReference type="ARBA" id="ARBA00022679"/>
    </source>
</evidence>
<dbReference type="InterPro" id="IPR050445">
    <property type="entry name" value="Bact_polysacc_biosynth/exp"/>
</dbReference>
<evidence type="ECO:0000313" key="22">
    <source>
        <dbReference type="EMBL" id="KIQ30927.1"/>
    </source>
</evidence>
<evidence type="ECO:0000256" key="12">
    <source>
        <dbReference type="ARBA" id="ARBA00023137"/>
    </source>
</evidence>
<feature type="domain" description="Tyrosine-protein kinase G-rich" evidence="21">
    <location>
        <begin position="391"/>
        <end position="471"/>
    </location>
</feature>
<accession>A0A0D0KXK6</accession>
<evidence type="ECO:0000256" key="6">
    <source>
        <dbReference type="ARBA" id="ARBA00022692"/>
    </source>
</evidence>
<dbReference type="InterPro" id="IPR003856">
    <property type="entry name" value="LPS_length_determ_N"/>
</dbReference>
<dbReference type="Pfam" id="PF02706">
    <property type="entry name" value="Wzz"/>
    <property type="match status" value="1"/>
</dbReference>
<dbReference type="CDD" id="cd05387">
    <property type="entry name" value="BY-kinase"/>
    <property type="match status" value="1"/>
</dbReference>
<evidence type="ECO:0000256" key="2">
    <source>
        <dbReference type="ARBA" id="ARBA00008883"/>
    </source>
</evidence>
<dbReference type="GO" id="GO:0000271">
    <property type="term" value="P:polysaccharide biosynthetic process"/>
    <property type="evidence" value="ECO:0007669"/>
    <property type="project" value="UniProtKB-KW"/>
</dbReference>
<dbReference type="AlphaFoldDB" id="A0A0D0KXK6"/>
<keyword evidence="6 18" id="KW-0812">Transmembrane</keyword>
<keyword evidence="9" id="KW-0067">ATP-binding</keyword>
<dbReference type="SUPFAM" id="SSF52540">
    <property type="entry name" value="P-loop containing nucleoside triphosphate hydrolases"/>
    <property type="match status" value="1"/>
</dbReference>
<gene>
    <name evidence="22" type="ORF">RT97_17230</name>
</gene>
<keyword evidence="12" id="KW-0829">Tyrosine-protein kinase</keyword>
<reference evidence="22 23" key="1">
    <citation type="submission" date="2014-12" db="EMBL/GenBank/DDBJ databases">
        <title>16Stimator: statistical estimation of ribosomal gene copy numbers from draft genome assemblies.</title>
        <authorList>
            <person name="Perisin M.A."/>
            <person name="Vetter M."/>
            <person name="Gilbert J.A."/>
            <person name="Bergelson J."/>
        </authorList>
    </citation>
    <scope>NUCLEOTIDE SEQUENCE [LARGE SCALE GENOMIC DNA]</scope>
    <source>
        <strain evidence="22 23">MEDvA23</strain>
    </source>
</reference>
<evidence type="ECO:0000256" key="18">
    <source>
        <dbReference type="SAM" id="Phobius"/>
    </source>
</evidence>
<dbReference type="GO" id="GO:0004713">
    <property type="term" value="F:protein tyrosine kinase activity"/>
    <property type="evidence" value="ECO:0007669"/>
    <property type="project" value="UniProtKB-KW"/>
</dbReference>
<evidence type="ECO:0000259" key="19">
    <source>
        <dbReference type="Pfam" id="PF02706"/>
    </source>
</evidence>
<keyword evidence="4" id="KW-0997">Cell inner membrane</keyword>
<evidence type="ECO:0000256" key="16">
    <source>
        <dbReference type="ARBA" id="ARBA00067833"/>
    </source>
</evidence>
<evidence type="ECO:0000256" key="10">
    <source>
        <dbReference type="ARBA" id="ARBA00022989"/>
    </source>
</evidence>
<feature type="transmembrane region" description="Helical" evidence="18">
    <location>
        <begin position="36"/>
        <end position="55"/>
    </location>
</feature>
<dbReference type="RefSeq" id="WP_042580009.1">
    <property type="nucleotide sequence ID" value="NZ_JXQQ01000038.1"/>
</dbReference>
<dbReference type="PANTHER" id="PTHR32309">
    <property type="entry name" value="TYROSINE-PROTEIN KINASE"/>
    <property type="match status" value="1"/>
</dbReference>
<sequence>MNARWYPPLPAPLGAEPERPRSGLREYIDILLDHRWLIAAVTAVALVLGACYALFGPRVYESNVLIQVEDPDRSGSPADAAVNGVSVKTPTSGEAEIMKSRLVLGQAIENTRLFITAQPHYLPLVGAFMARHSKGLSTPGFLGMGGYVSGTERISVARMDVPSDLEGKRFLLTTGADGSYTLTHPDLAAPLQGRVGVPLEASVPGGSINLLVASFEALPGAAFELTRRSKQLVLLDLQRDLRVIEKGKQSGVMDVSWQTGNPMQLTDLLNEVSRLYVRQNIDQKTAQAERTVNFLGTELPKFRQQLEQSEEVYNQYRNQNGTVSLDDEARNALAQNVDLQSKLFDARLKRLDLASRFTALHPTVVTLDAQIASLRKELGTVDARIRRMPMLQQNSVRMQRDIKVNTDLYASLLNSSLQARLAREGRIGNVRVLDPALLPEKPVRPKAAIVMALALAAGLFLGSAAAILRKMLKSTVANPDEIEAHTGLAVYSTIALSTHQPALDRAIRLGRPGVQLLAATHPEDPALEGVRRLRTTLSFVMLGAPNNRILMTSATPGAGKSFVSANFAAVLAASGKRVLLIDADMRRGNLAGPFGLEQEDGLAELIAGEATLLRTIQTHVLPNLDVITSGTLPQDPSAALSSDAFAKLLETLSARYDTVVIDAPPILLATETVAMASGMGTLLLVARAGDSQLGDMVESARRLAHVGASFHGVVLNGLDMRQRHYGSYGYGYGLYRFRPHAYPAVGHTPASAQIQRNEPEHAAS</sequence>
<dbReference type="InterPro" id="IPR027417">
    <property type="entry name" value="P-loop_NTPase"/>
</dbReference>
<evidence type="ECO:0000313" key="23">
    <source>
        <dbReference type="Proteomes" id="UP000032067"/>
    </source>
</evidence>
<comment type="similarity">
    <text evidence="2">Belongs to the etk/wzc family.</text>
</comment>
<keyword evidence="5" id="KW-0808">Transferase</keyword>
<evidence type="ECO:0000256" key="13">
    <source>
        <dbReference type="ARBA" id="ARBA00023169"/>
    </source>
</evidence>
<dbReference type="GO" id="GO:0042802">
    <property type="term" value="F:identical protein binding"/>
    <property type="evidence" value="ECO:0007669"/>
    <property type="project" value="UniProtKB-ARBA"/>
</dbReference>
<dbReference type="FunFam" id="3.40.50.300:FF:000527">
    <property type="entry name" value="Tyrosine-protein kinase etk"/>
    <property type="match status" value="1"/>
</dbReference>
<evidence type="ECO:0000256" key="9">
    <source>
        <dbReference type="ARBA" id="ARBA00022840"/>
    </source>
</evidence>
<dbReference type="NCBIfam" id="TIGR01005">
    <property type="entry name" value="eps_transp_fam"/>
    <property type="match status" value="1"/>
</dbReference>
<dbReference type="GO" id="GO:0005524">
    <property type="term" value="F:ATP binding"/>
    <property type="evidence" value="ECO:0007669"/>
    <property type="project" value="UniProtKB-KW"/>
</dbReference>
<dbReference type="OrthoDB" id="9808257at2"/>
<dbReference type="Pfam" id="PF23607">
    <property type="entry name" value="WZC_N"/>
    <property type="match status" value="1"/>
</dbReference>
<feature type="domain" description="Polysaccharide chain length determinant N-terminal" evidence="19">
    <location>
        <begin position="24"/>
        <end position="110"/>
    </location>
</feature>
<dbReference type="PANTHER" id="PTHR32309:SF32">
    <property type="entry name" value="TYROSINE-PROTEIN KINASE ETK-RELATED"/>
    <property type="match status" value="1"/>
</dbReference>
<keyword evidence="3" id="KW-1003">Cell membrane</keyword>
<dbReference type="Pfam" id="PF13614">
    <property type="entry name" value="AAA_31"/>
    <property type="match status" value="1"/>
</dbReference>
<proteinExistence type="inferred from homology"/>
<dbReference type="EMBL" id="JXQQ01000038">
    <property type="protein sequence ID" value="KIQ30927.1"/>
    <property type="molecule type" value="Genomic_DNA"/>
</dbReference>
<evidence type="ECO:0000256" key="15">
    <source>
        <dbReference type="ARBA" id="ARBA00054296"/>
    </source>
</evidence>
<evidence type="ECO:0000256" key="17">
    <source>
        <dbReference type="ARBA" id="ARBA00081049"/>
    </source>
</evidence>
<comment type="function">
    <text evidence="15">Probably involved in polymerization and/or export of exopolysaccharide EPS I which functions as a virulence factor. May be involved in an ATP-dependent process in the pathway for EPS I production, possibly export of the trimeric repeat units across the inner membrane or their polymerization.</text>
</comment>
<keyword evidence="11 18" id="KW-0472">Membrane</keyword>
<evidence type="ECO:0000259" key="20">
    <source>
        <dbReference type="Pfam" id="PF13614"/>
    </source>
</evidence>
<organism evidence="22 23">
    <name type="scientific">Variovorax paradoxus</name>
    <dbReference type="NCBI Taxonomy" id="34073"/>
    <lineage>
        <taxon>Bacteria</taxon>
        <taxon>Pseudomonadati</taxon>
        <taxon>Pseudomonadota</taxon>
        <taxon>Betaproteobacteria</taxon>
        <taxon>Burkholderiales</taxon>
        <taxon>Comamonadaceae</taxon>
        <taxon>Variovorax</taxon>
    </lineage>
</organism>
<feature type="domain" description="AAA" evidence="20">
    <location>
        <begin position="552"/>
        <end position="677"/>
    </location>
</feature>
<evidence type="ECO:0000256" key="8">
    <source>
        <dbReference type="ARBA" id="ARBA00022777"/>
    </source>
</evidence>
<evidence type="ECO:0000259" key="21">
    <source>
        <dbReference type="Pfam" id="PF13807"/>
    </source>
</evidence>
<keyword evidence="13" id="KW-0270">Exopolysaccharide synthesis</keyword>
<protein>
    <recommendedName>
        <fullName evidence="16">Putative tyrosine-protein kinase EpsB</fullName>
    </recommendedName>
    <alternativeName>
        <fullName evidence="17">EPS I polysaccharide export protein EpsB</fullName>
    </alternativeName>
</protein>
<evidence type="ECO:0000256" key="4">
    <source>
        <dbReference type="ARBA" id="ARBA00022519"/>
    </source>
</evidence>
<dbReference type="Pfam" id="PF13807">
    <property type="entry name" value="GNVR"/>
    <property type="match status" value="1"/>
</dbReference>
<dbReference type="InterPro" id="IPR005700">
    <property type="entry name" value="EPS_ExoP-like"/>
</dbReference>
<comment type="caution">
    <text evidence="22">The sequence shown here is derived from an EMBL/GenBank/DDBJ whole genome shotgun (WGS) entry which is preliminary data.</text>
</comment>
<feature type="transmembrane region" description="Helical" evidence="18">
    <location>
        <begin position="447"/>
        <end position="468"/>
    </location>
</feature>
<evidence type="ECO:0000256" key="1">
    <source>
        <dbReference type="ARBA" id="ARBA00004429"/>
    </source>
</evidence>
<evidence type="ECO:0000256" key="3">
    <source>
        <dbReference type="ARBA" id="ARBA00022475"/>
    </source>
</evidence>
<dbReference type="Proteomes" id="UP000032067">
    <property type="component" value="Unassembled WGS sequence"/>
</dbReference>
<keyword evidence="7" id="KW-0547">Nucleotide-binding</keyword>
<dbReference type="InterPro" id="IPR005702">
    <property type="entry name" value="Wzc-like_C"/>
</dbReference>
<name>A0A0D0KXK6_VARPD</name>
<dbReference type="InterPro" id="IPR032807">
    <property type="entry name" value="GNVR"/>
</dbReference>
<keyword evidence="8 22" id="KW-0418">Kinase</keyword>
<comment type="catalytic activity">
    <reaction evidence="14">
        <text>L-tyrosyl-[protein] + ATP = O-phospho-L-tyrosyl-[protein] + ADP + H(+)</text>
        <dbReference type="Rhea" id="RHEA:10596"/>
        <dbReference type="Rhea" id="RHEA-COMP:10136"/>
        <dbReference type="Rhea" id="RHEA-COMP:20101"/>
        <dbReference type="ChEBI" id="CHEBI:15378"/>
        <dbReference type="ChEBI" id="CHEBI:30616"/>
        <dbReference type="ChEBI" id="CHEBI:46858"/>
        <dbReference type="ChEBI" id="CHEBI:61978"/>
        <dbReference type="ChEBI" id="CHEBI:456216"/>
    </reaction>
</comment>
<evidence type="ECO:0000256" key="14">
    <source>
        <dbReference type="ARBA" id="ARBA00053015"/>
    </source>
</evidence>
<evidence type="ECO:0000256" key="7">
    <source>
        <dbReference type="ARBA" id="ARBA00022741"/>
    </source>
</evidence>
<evidence type="ECO:0000256" key="11">
    <source>
        <dbReference type="ARBA" id="ARBA00023136"/>
    </source>
</evidence>
<dbReference type="NCBIfam" id="TIGR01007">
    <property type="entry name" value="eps_fam"/>
    <property type="match status" value="1"/>
</dbReference>
<keyword evidence="10 18" id="KW-1133">Transmembrane helix</keyword>
<comment type="subcellular location">
    <subcellularLocation>
        <location evidence="1">Cell inner membrane</location>
        <topology evidence="1">Multi-pass membrane protein</topology>
    </subcellularLocation>
</comment>
<dbReference type="GO" id="GO:0005886">
    <property type="term" value="C:plasma membrane"/>
    <property type="evidence" value="ECO:0007669"/>
    <property type="project" value="UniProtKB-SubCell"/>
</dbReference>
<dbReference type="InterPro" id="IPR025669">
    <property type="entry name" value="AAA_dom"/>
</dbReference>
<dbReference type="Gene3D" id="3.40.50.300">
    <property type="entry name" value="P-loop containing nucleotide triphosphate hydrolases"/>
    <property type="match status" value="1"/>
</dbReference>